<evidence type="ECO:0000313" key="4">
    <source>
        <dbReference type="Proteomes" id="UP001204621"/>
    </source>
</evidence>
<evidence type="ECO:0008006" key="5">
    <source>
        <dbReference type="Google" id="ProtNLM"/>
    </source>
</evidence>
<sequence length="173" mass="18622">MKARHVAMACALALAAWLALFGDNSPATEVVEPARQAPVRAASQTAPRPQAPAIMRLQPRETLIGDDADAFGAGPGDGFAAHNWTPPPPPPPPAPVVPPAPPQAPPLPFTVIGKSLQEGRWEVFLARGEQTWLVHEKDVIDGSWRVDAIKPPLMILTYVQLEQVRQLNIGVFD</sequence>
<dbReference type="Proteomes" id="UP001204621">
    <property type="component" value="Unassembled WGS sequence"/>
</dbReference>
<dbReference type="RefSeq" id="WP_258812210.1">
    <property type="nucleotide sequence ID" value="NZ_JANUGU010000004.1"/>
</dbReference>
<proteinExistence type="predicted"/>
<feature type="chain" id="PRO_5046191868" description="Prolin-rich transmembrane protein" evidence="2">
    <location>
        <begin position="22"/>
        <end position="173"/>
    </location>
</feature>
<organism evidence="3 4">
    <name type="scientific">Massilia terrae</name>
    <dbReference type="NCBI Taxonomy" id="1811224"/>
    <lineage>
        <taxon>Bacteria</taxon>
        <taxon>Pseudomonadati</taxon>
        <taxon>Pseudomonadota</taxon>
        <taxon>Betaproteobacteria</taxon>
        <taxon>Burkholderiales</taxon>
        <taxon>Oxalobacteraceae</taxon>
        <taxon>Telluria group</taxon>
        <taxon>Massilia</taxon>
    </lineage>
</organism>
<name>A0ABT2CYH0_9BURK</name>
<accession>A0ABT2CYH0</accession>
<feature type="compositionally biased region" description="Pro residues" evidence="1">
    <location>
        <begin position="85"/>
        <end position="94"/>
    </location>
</feature>
<evidence type="ECO:0000313" key="3">
    <source>
        <dbReference type="EMBL" id="MCS0659017.1"/>
    </source>
</evidence>
<reference evidence="3 4" key="1">
    <citation type="submission" date="2022-08" db="EMBL/GenBank/DDBJ databases">
        <title>Reclassification of Massilia species as members of the genera Telluria, Duganella, Pseudoduganella, Mokoshia gen. nov. and Zemynaea gen. nov. using orthogonal and non-orthogonal genome-based approaches.</title>
        <authorList>
            <person name="Bowman J.P."/>
        </authorList>
    </citation>
    <scope>NUCLEOTIDE SEQUENCE [LARGE SCALE GENOMIC DNA]</scope>
    <source>
        <strain evidence="3 4">JCM 31606</strain>
    </source>
</reference>
<protein>
    <recommendedName>
        <fullName evidence="5">Prolin-rich transmembrane protein</fullName>
    </recommendedName>
</protein>
<keyword evidence="2" id="KW-0732">Signal</keyword>
<keyword evidence="4" id="KW-1185">Reference proteome</keyword>
<feature type="signal peptide" evidence="2">
    <location>
        <begin position="1"/>
        <end position="21"/>
    </location>
</feature>
<feature type="region of interest" description="Disordered" evidence="1">
    <location>
        <begin position="72"/>
        <end position="94"/>
    </location>
</feature>
<evidence type="ECO:0000256" key="1">
    <source>
        <dbReference type="SAM" id="MobiDB-lite"/>
    </source>
</evidence>
<dbReference type="EMBL" id="JANUGU010000004">
    <property type="protein sequence ID" value="MCS0659017.1"/>
    <property type="molecule type" value="Genomic_DNA"/>
</dbReference>
<evidence type="ECO:0000256" key="2">
    <source>
        <dbReference type="SAM" id="SignalP"/>
    </source>
</evidence>
<gene>
    <name evidence="3" type="ORF">NX778_13185</name>
</gene>
<comment type="caution">
    <text evidence="3">The sequence shown here is derived from an EMBL/GenBank/DDBJ whole genome shotgun (WGS) entry which is preliminary data.</text>
</comment>